<keyword evidence="1" id="KW-0732">Signal</keyword>
<dbReference type="AlphaFoldDB" id="A0AAN7S6D1"/>
<name>A0AAN7S6D1_9COLE</name>
<dbReference type="Proteomes" id="UP001353858">
    <property type="component" value="Unassembled WGS sequence"/>
</dbReference>
<gene>
    <name evidence="2" type="ORF">RN001_014805</name>
</gene>
<proteinExistence type="predicted"/>
<accession>A0AAN7S6D1</accession>
<dbReference type="EMBL" id="JARPUR010000007">
    <property type="protein sequence ID" value="KAK4872776.1"/>
    <property type="molecule type" value="Genomic_DNA"/>
</dbReference>
<feature type="signal peptide" evidence="1">
    <location>
        <begin position="1"/>
        <end position="20"/>
    </location>
</feature>
<sequence>MKVVRVFLVLVVSVLYYIDAAPNQKPSVNGEILAPSVDDENVDLSVINNGGLRHSINKRTAGFYKRSAVHEIHRRRVPLKYEDD</sequence>
<organism evidence="2 3">
    <name type="scientific">Aquatica leii</name>
    <dbReference type="NCBI Taxonomy" id="1421715"/>
    <lineage>
        <taxon>Eukaryota</taxon>
        <taxon>Metazoa</taxon>
        <taxon>Ecdysozoa</taxon>
        <taxon>Arthropoda</taxon>
        <taxon>Hexapoda</taxon>
        <taxon>Insecta</taxon>
        <taxon>Pterygota</taxon>
        <taxon>Neoptera</taxon>
        <taxon>Endopterygota</taxon>
        <taxon>Coleoptera</taxon>
        <taxon>Polyphaga</taxon>
        <taxon>Elateriformia</taxon>
        <taxon>Elateroidea</taxon>
        <taxon>Lampyridae</taxon>
        <taxon>Luciolinae</taxon>
        <taxon>Aquatica</taxon>
    </lineage>
</organism>
<keyword evidence="3" id="KW-1185">Reference proteome</keyword>
<evidence type="ECO:0000313" key="3">
    <source>
        <dbReference type="Proteomes" id="UP001353858"/>
    </source>
</evidence>
<protein>
    <submittedName>
        <fullName evidence="2">Uncharacterized protein</fullName>
    </submittedName>
</protein>
<reference evidence="3" key="1">
    <citation type="submission" date="2023-01" db="EMBL/GenBank/DDBJ databases">
        <title>Key to firefly adult light organ development and bioluminescence: homeobox transcription factors regulate luciferase expression and transportation to peroxisome.</title>
        <authorList>
            <person name="Fu X."/>
        </authorList>
    </citation>
    <scope>NUCLEOTIDE SEQUENCE [LARGE SCALE GENOMIC DNA]</scope>
</reference>
<comment type="caution">
    <text evidence="2">The sequence shown here is derived from an EMBL/GenBank/DDBJ whole genome shotgun (WGS) entry which is preliminary data.</text>
</comment>
<evidence type="ECO:0000256" key="1">
    <source>
        <dbReference type="SAM" id="SignalP"/>
    </source>
</evidence>
<feature type="chain" id="PRO_5042891160" evidence="1">
    <location>
        <begin position="21"/>
        <end position="84"/>
    </location>
</feature>
<evidence type="ECO:0000313" key="2">
    <source>
        <dbReference type="EMBL" id="KAK4872776.1"/>
    </source>
</evidence>